<protein>
    <submittedName>
        <fullName evidence="2">Protein mobE</fullName>
    </submittedName>
</protein>
<keyword evidence="3" id="KW-1185">Reference proteome</keyword>
<keyword evidence="1" id="KW-0472">Membrane</keyword>
<feature type="transmembrane region" description="Helical" evidence="1">
    <location>
        <begin position="112"/>
        <end position="131"/>
    </location>
</feature>
<evidence type="ECO:0000256" key="1">
    <source>
        <dbReference type="SAM" id="Phobius"/>
    </source>
</evidence>
<name>A0ABS8CG14_9BURK</name>
<evidence type="ECO:0000313" key="2">
    <source>
        <dbReference type="EMBL" id="MCB5364983.1"/>
    </source>
</evidence>
<organism evidence="2 3">
    <name type="scientific">Mesopusillimonas faecipullorum</name>
    <dbReference type="NCBI Taxonomy" id="2755040"/>
    <lineage>
        <taxon>Bacteria</taxon>
        <taxon>Pseudomonadati</taxon>
        <taxon>Pseudomonadota</taxon>
        <taxon>Betaproteobacteria</taxon>
        <taxon>Burkholderiales</taxon>
        <taxon>Alcaligenaceae</taxon>
        <taxon>Mesopusillimonas</taxon>
    </lineage>
</organism>
<keyword evidence="1" id="KW-0812">Transmembrane</keyword>
<gene>
    <name evidence="2" type="ORF">H0484_14670</name>
</gene>
<comment type="caution">
    <text evidence="2">The sequence shown here is derived from an EMBL/GenBank/DDBJ whole genome shotgun (WGS) entry which is preliminary data.</text>
</comment>
<reference evidence="2 3" key="1">
    <citation type="submission" date="2020-07" db="EMBL/GenBank/DDBJ databases">
        <title>Pusillimonas sp. nov., isolated from poultry manure in Taiwan.</title>
        <authorList>
            <person name="Lin S.-Y."/>
            <person name="Tang Y.-S."/>
            <person name="Young C.-C."/>
        </authorList>
    </citation>
    <scope>NUCLEOTIDE SEQUENCE [LARGE SCALE GENOMIC DNA]</scope>
    <source>
        <strain evidence="2 3">CC-YST705</strain>
    </source>
</reference>
<dbReference type="Proteomes" id="UP000776983">
    <property type="component" value="Unassembled WGS sequence"/>
</dbReference>
<dbReference type="EMBL" id="JACDXW010000013">
    <property type="protein sequence ID" value="MCB5364983.1"/>
    <property type="molecule type" value="Genomic_DNA"/>
</dbReference>
<accession>A0ABS8CG14</accession>
<dbReference type="RefSeq" id="WP_226955410.1">
    <property type="nucleotide sequence ID" value="NZ_JACDXW010000013.1"/>
</dbReference>
<sequence length="212" mass="22819">MRFQEVFKRLNGREATAEDVLKFERLTTALETTPGDAMLSVLVALDHYETLYGTIPKRITDTAANTLTSFKEAANAQATASMEQAKEALAKTVSEVAVKVASNTATKSMWKWAAGCIAVAFLCLGGFGWYMHSTGSSSGYALGYGTGYNEAKDEKAAAAWANTPEGKLAYRLAQTGSLSDLATCNGQGWKRENGACFVQTAKDGKIYGWRLP</sequence>
<evidence type="ECO:0000313" key="3">
    <source>
        <dbReference type="Proteomes" id="UP000776983"/>
    </source>
</evidence>
<proteinExistence type="predicted"/>
<keyword evidence="1" id="KW-1133">Transmembrane helix</keyword>